<evidence type="ECO:0000313" key="9">
    <source>
        <dbReference type="Proteomes" id="UP001383192"/>
    </source>
</evidence>
<feature type="region of interest" description="Disordered" evidence="6">
    <location>
        <begin position="320"/>
        <end position="402"/>
    </location>
</feature>
<keyword evidence="1" id="KW-0723">Serine/threonine-protein kinase</keyword>
<organism evidence="8 9">
    <name type="scientific">Paramarasmius palmivorus</name>
    <dbReference type="NCBI Taxonomy" id="297713"/>
    <lineage>
        <taxon>Eukaryota</taxon>
        <taxon>Fungi</taxon>
        <taxon>Dikarya</taxon>
        <taxon>Basidiomycota</taxon>
        <taxon>Agaricomycotina</taxon>
        <taxon>Agaricomycetes</taxon>
        <taxon>Agaricomycetidae</taxon>
        <taxon>Agaricales</taxon>
        <taxon>Marasmiineae</taxon>
        <taxon>Marasmiaceae</taxon>
        <taxon>Paramarasmius</taxon>
    </lineage>
</organism>
<evidence type="ECO:0000259" key="7">
    <source>
        <dbReference type="PROSITE" id="PS51158"/>
    </source>
</evidence>
<evidence type="ECO:0000256" key="2">
    <source>
        <dbReference type="ARBA" id="ARBA00022679"/>
    </source>
</evidence>
<keyword evidence="4" id="KW-0418">Kinase</keyword>
<evidence type="ECO:0000256" key="6">
    <source>
        <dbReference type="SAM" id="MobiDB-lite"/>
    </source>
</evidence>
<dbReference type="EMBL" id="JAYKXP010000047">
    <property type="protein sequence ID" value="KAK7037436.1"/>
    <property type="molecule type" value="Genomic_DNA"/>
</dbReference>
<evidence type="ECO:0000256" key="1">
    <source>
        <dbReference type="ARBA" id="ARBA00022527"/>
    </source>
</evidence>
<proteinExistence type="predicted"/>
<dbReference type="AlphaFoldDB" id="A0AAW0CFW2"/>
<dbReference type="InterPro" id="IPR004166">
    <property type="entry name" value="a-kinase_dom"/>
</dbReference>
<dbReference type="Proteomes" id="UP001383192">
    <property type="component" value="Unassembled WGS sequence"/>
</dbReference>
<dbReference type="GO" id="GO:0004674">
    <property type="term" value="F:protein serine/threonine kinase activity"/>
    <property type="evidence" value="ECO:0007669"/>
    <property type="project" value="UniProtKB-KW"/>
</dbReference>
<keyword evidence="3" id="KW-0547">Nucleotide-binding</keyword>
<keyword evidence="2" id="KW-0808">Transferase</keyword>
<keyword evidence="5" id="KW-0067">ATP-binding</keyword>
<dbReference type="SUPFAM" id="SSF56112">
    <property type="entry name" value="Protein kinase-like (PK-like)"/>
    <property type="match status" value="1"/>
</dbReference>
<dbReference type="Pfam" id="PF02816">
    <property type="entry name" value="Alpha_kinase"/>
    <property type="match status" value="1"/>
</dbReference>
<dbReference type="InterPro" id="IPR011009">
    <property type="entry name" value="Kinase-like_dom_sf"/>
</dbReference>
<comment type="caution">
    <text evidence="8">The sequence shown here is derived from an EMBL/GenBank/DDBJ whole genome shotgun (WGS) entry which is preliminary data.</text>
</comment>
<evidence type="ECO:0000313" key="8">
    <source>
        <dbReference type="EMBL" id="KAK7037436.1"/>
    </source>
</evidence>
<evidence type="ECO:0000256" key="3">
    <source>
        <dbReference type="ARBA" id="ARBA00022741"/>
    </source>
</evidence>
<name>A0AAW0CFW2_9AGAR</name>
<dbReference type="PROSITE" id="PS51158">
    <property type="entry name" value="ALPHA_KINASE"/>
    <property type="match status" value="1"/>
</dbReference>
<reference evidence="8 9" key="1">
    <citation type="submission" date="2024-01" db="EMBL/GenBank/DDBJ databases">
        <title>A draft genome for a cacao thread blight-causing isolate of Paramarasmius palmivorus.</title>
        <authorList>
            <person name="Baruah I.K."/>
            <person name="Bukari Y."/>
            <person name="Amoako-Attah I."/>
            <person name="Meinhardt L.W."/>
            <person name="Bailey B.A."/>
            <person name="Cohen S.P."/>
        </authorList>
    </citation>
    <scope>NUCLEOTIDE SEQUENCE [LARGE SCALE GENOMIC DNA]</scope>
    <source>
        <strain evidence="8 9">GH-12</strain>
    </source>
</reference>
<feature type="compositionally biased region" description="Acidic residues" evidence="6">
    <location>
        <begin position="373"/>
        <end position="395"/>
    </location>
</feature>
<dbReference type="InterPro" id="IPR051852">
    <property type="entry name" value="Alpha-type_PK"/>
</dbReference>
<sequence>MTSSRAAKQSRITFSSNRGGFVSQFASINRSAFVASSGPMAGSILQTSRVVLRQQVAVITNDETGEVSIKDADFNDNNSTISGKLSDFHFAKGQMKLAFNLVTDDGEALVAKRFFRLDRSGLKVDAGENSQEVMNELRRAKCGAWFLEKFYEWAEEHGAENAIDQGFKFAEAWIGIETGTFPSKASGIDETSDEKAVWLIETKRTCAVTKFTGTNNHALLSSNFRDQTLNAFLHFCYGYSNRQLVFADLQDMANTSRIPSGSVTIVKGRTGIALFDVMTHTSQGVSGVGDFGIKGLEDFVAQHTCGRACEAVLGDTFPLLPPQESDDIPASFSPLQGSPPPLFLGDDDDKDYEEVVTQKKKRTIIIRRKDDKEDSDGEDGDGDSDGDDEDGDGDDESGKGQE</sequence>
<keyword evidence="9" id="KW-1185">Reference proteome</keyword>
<dbReference type="GO" id="GO:0005524">
    <property type="term" value="F:ATP binding"/>
    <property type="evidence" value="ECO:0007669"/>
    <property type="project" value="UniProtKB-KW"/>
</dbReference>
<protein>
    <recommendedName>
        <fullName evidence="7">Alpha-type protein kinase domain-containing protein</fullName>
    </recommendedName>
</protein>
<feature type="domain" description="Alpha-type protein kinase" evidence="7">
    <location>
        <begin position="59"/>
        <end position="318"/>
    </location>
</feature>
<evidence type="ECO:0000256" key="4">
    <source>
        <dbReference type="ARBA" id="ARBA00022777"/>
    </source>
</evidence>
<dbReference type="Gene3D" id="3.20.200.10">
    <property type="entry name" value="MHCK/EF2 kinase"/>
    <property type="match status" value="1"/>
</dbReference>
<dbReference type="CDD" id="cd04515">
    <property type="entry name" value="Alpha_kinase"/>
    <property type="match status" value="1"/>
</dbReference>
<accession>A0AAW0CFW2</accession>
<feature type="compositionally biased region" description="Acidic residues" evidence="6">
    <location>
        <begin position="345"/>
        <end position="354"/>
    </location>
</feature>
<dbReference type="PANTHER" id="PTHR45992">
    <property type="entry name" value="EUKARYOTIC ELONGATION FACTOR 2 KINASE-RELATED"/>
    <property type="match status" value="1"/>
</dbReference>
<evidence type="ECO:0000256" key="5">
    <source>
        <dbReference type="ARBA" id="ARBA00022840"/>
    </source>
</evidence>
<gene>
    <name evidence="8" type="ORF">VNI00_011187</name>
</gene>